<reference evidence="2" key="1">
    <citation type="submission" date="2021-02" db="EMBL/GenBank/DDBJ databases">
        <authorList>
            <person name="Dougan E. K."/>
            <person name="Rhodes N."/>
            <person name="Thang M."/>
            <person name="Chan C."/>
        </authorList>
    </citation>
    <scope>NUCLEOTIDE SEQUENCE</scope>
</reference>
<protein>
    <submittedName>
        <fullName evidence="2">Uncharacterized protein</fullName>
    </submittedName>
</protein>
<dbReference type="Proteomes" id="UP000626109">
    <property type="component" value="Unassembled WGS sequence"/>
</dbReference>
<feature type="compositionally biased region" description="Polar residues" evidence="1">
    <location>
        <begin position="125"/>
        <end position="136"/>
    </location>
</feature>
<dbReference type="GO" id="GO:1901987">
    <property type="term" value="P:regulation of cell cycle phase transition"/>
    <property type="evidence" value="ECO:0007669"/>
    <property type="project" value="TreeGrafter"/>
</dbReference>
<feature type="compositionally biased region" description="Low complexity" evidence="1">
    <location>
        <begin position="148"/>
        <end position="166"/>
    </location>
</feature>
<evidence type="ECO:0000313" key="3">
    <source>
        <dbReference type="Proteomes" id="UP000626109"/>
    </source>
</evidence>
<feature type="compositionally biased region" description="Low complexity" evidence="1">
    <location>
        <begin position="186"/>
        <end position="222"/>
    </location>
</feature>
<dbReference type="EMBL" id="CAJNNW010029950">
    <property type="protein sequence ID" value="CAE8701960.1"/>
    <property type="molecule type" value="Genomic_DNA"/>
</dbReference>
<feature type="non-terminal residue" evidence="2">
    <location>
        <position position="830"/>
    </location>
</feature>
<sequence>MERCWMCSGVDSDCCVVCGALKSSPATRPSESRHHDAGAAQKQAIATSSSGSHGDKSRPSTAARLDKHLAALDRLMALEASHCRTVPPEAALALLAVINNNNNNSSSNNNNNSNNGNSNNYNNSCTRNQNQPTTTVAAAEKTSPANCQQRRQQQQQQQQPASPASQPDAARCPPATAPIRPATLASNNSSNSNHNNNNKNSSTNNNDDNDNNTNNNHKNNNTFGAAASSADLVPCLRAVLARLDLDAEEDQDDRQLPVAKDDLGLHDRGSQDPLAKMIRLRSGLDPGSLMIPRSEEGGKAVEVAFVSRRARWRTAQPPDKAWTSTSRWIDDAAALEGCSSFGRYSFRVRTPSRSSRLETHRGAAGFADCCLDGKANCWQGVVTRERCCQAPEEGSEDHAELSRVVQEELHRCETSFEACVEAFADLLHHMELEQRLLLSESSLLKQQHFLALKELVVSWYLQNLRDLSSRLPEVLQAYSDRRPANPSREPRVGILVSCTPGSAGSDGCRLGASLYQCYAYRHGYTLIYDTNDFPLTPKVRFGEPTGSPVLHAVDAEFGEQEARFFESKFAIDFKWWQRWYAARRHLPFYDLLLVVDADTAVFPSCTGVGLLQALGLEGIARENWPGVMTRDIRPGEDLNGGSMVITSSPWGQLYLELLLAKSRWPIDVAGTGGWCHSRQGAELQSFLEVMALERSHVTGNPVNQSYMADCLGHALPNKFRPKRGADGTANTVLGCTYGRFFRCWRNAASRLAGPPGRRITKLARLVDPAKVDLNYRPWSQERRYAIERSEGEELPPLQQGAFIWHYVGLSPKVPLLMRDFQLDSIRDTLD</sequence>
<organism evidence="2 3">
    <name type="scientific">Polarella glacialis</name>
    <name type="common">Dinoflagellate</name>
    <dbReference type="NCBI Taxonomy" id="89957"/>
    <lineage>
        <taxon>Eukaryota</taxon>
        <taxon>Sar</taxon>
        <taxon>Alveolata</taxon>
        <taxon>Dinophyceae</taxon>
        <taxon>Suessiales</taxon>
        <taxon>Suessiaceae</taxon>
        <taxon>Polarella</taxon>
    </lineage>
</organism>
<dbReference type="PANTHER" id="PTHR15375:SF26">
    <property type="entry name" value="PROTEIN CHIFFON"/>
    <property type="match status" value="1"/>
</dbReference>
<comment type="caution">
    <text evidence="2">The sequence shown here is derived from an EMBL/GenBank/DDBJ whole genome shotgun (WGS) entry which is preliminary data.</text>
</comment>
<feature type="region of interest" description="Disordered" evidence="1">
    <location>
        <begin position="103"/>
        <end position="225"/>
    </location>
</feature>
<dbReference type="PANTHER" id="PTHR15375">
    <property type="entry name" value="ACTIVATOR OF S-PHASE KINASE-RELATED"/>
    <property type="match status" value="1"/>
</dbReference>
<feature type="region of interest" description="Disordered" evidence="1">
    <location>
        <begin position="248"/>
        <end position="270"/>
    </location>
</feature>
<dbReference type="GO" id="GO:0043539">
    <property type="term" value="F:protein serine/threonine kinase activator activity"/>
    <property type="evidence" value="ECO:0007669"/>
    <property type="project" value="TreeGrafter"/>
</dbReference>
<dbReference type="GO" id="GO:0031431">
    <property type="term" value="C:Dbf4-dependent protein kinase complex"/>
    <property type="evidence" value="ECO:0007669"/>
    <property type="project" value="TreeGrafter"/>
</dbReference>
<feature type="compositionally biased region" description="Basic and acidic residues" evidence="1">
    <location>
        <begin position="253"/>
        <end position="270"/>
    </location>
</feature>
<dbReference type="AlphaFoldDB" id="A0A813KJT0"/>
<evidence type="ECO:0000256" key="1">
    <source>
        <dbReference type="SAM" id="MobiDB-lite"/>
    </source>
</evidence>
<gene>
    <name evidence="2" type="ORF">PGLA2088_LOCUS32239</name>
</gene>
<proteinExistence type="predicted"/>
<dbReference type="InterPro" id="IPR051590">
    <property type="entry name" value="Replication_Regulatory_Kinase"/>
</dbReference>
<accession>A0A813KJT0</accession>
<feature type="region of interest" description="Disordered" evidence="1">
    <location>
        <begin position="25"/>
        <end position="61"/>
    </location>
</feature>
<feature type="compositionally biased region" description="Low complexity" evidence="1">
    <location>
        <begin position="103"/>
        <end position="124"/>
    </location>
</feature>
<evidence type="ECO:0000313" key="2">
    <source>
        <dbReference type="EMBL" id="CAE8701960.1"/>
    </source>
</evidence>
<dbReference type="GO" id="GO:0010571">
    <property type="term" value="P:positive regulation of nuclear cell cycle DNA replication"/>
    <property type="evidence" value="ECO:0007669"/>
    <property type="project" value="TreeGrafter"/>
</dbReference>
<name>A0A813KJT0_POLGL</name>